<feature type="domain" description="Methyltransferase type 11" evidence="2">
    <location>
        <begin position="77"/>
        <end position="175"/>
    </location>
</feature>
<organism evidence="3 4">
    <name type="scientific">Kiloniella litopenaei</name>
    <dbReference type="NCBI Taxonomy" id="1549748"/>
    <lineage>
        <taxon>Bacteria</taxon>
        <taxon>Pseudomonadati</taxon>
        <taxon>Pseudomonadota</taxon>
        <taxon>Alphaproteobacteria</taxon>
        <taxon>Rhodospirillales</taxon>
        <taxon>Kiloniellaceae</taxon>
        <taxon>Kiloniella</taxon>
    </lineage>
</organism>
<dbReference type="EMBL" id="LANI01000002">
    <property type="protein sequence ID" value="KKJ78248.1"/>
    <property type="molecule type" value="Genomic_DNA"/>
</dbReference>
<dbReference type="Proteomes" id="UP000034491">
    <property type="component" value="Unassembled WGS sequence"/>
</dbReference>
<dbReference type="AlphaFoldDB" id="A0A0M2RFA7"/>
<evidence type="ECO:0000256" key="1">
    <source>
        <dbReference type="ARBA" id="ARBA00022679"/>
    </source>
</evidence>
<dbReference type="InterPro" id="IPR013216">
    <property type="entry name" value="Methyltransf_11"/>
</dbReference>
<evidence type="ECO:0000313" key="4">
    <source>
        <dbReference type="Proteomes" id="UP000034491"/>
    </source>
</evidence>
<dbReference type="Gene3D" id="3.40.50.150">
    <property type="entry name" value="Vaccinia Virus protein VP39"/>
    <property type="match status" value="1"/>
</dbReference>
<dbReference type="SUPFAM" id="SSF53335">
    <property type="entry name" value="S-adenosyl-L-methionine-dependent methyltransferases"/>
    <property type="match status" value="1"/>
</dbReference>
<dbReference type="PANTHER" id="PTHR44068">
    <property type="entry name" value="ZGC:194242"/>
    <property type="match status" value="1"/>
</dbReference>
<dbReference type="InterPro" id="IPR050447">
    <property type="entry name" value="Erg6_SMT_methyltransf"/>
</dbReference>
<gene>
    <name evidence="3" type="ORF">WH95_02695</name>
</gene>
<dbReference type="STRING" id="1549748.WH95_02695"/>
<keyword evidence="4" id="KW-1185">Reference proteome</keyword>
<dbReference type="GO" id="GO:0008757">
    <property type="term" value="F:S-adenosylmethionine-dependent methyltransferase activity"/>
    <property type="evidence" value="ECO:0007669"/>
    <property type="project" value="InterPro"/>
</dbReference>
<reference evidence="3 4" key="1">
    <citation type="submission" date="2015-03" db="EMBL/GenBank/DDBJ databases">
        <title>Genome sequence of Kiloniella sp. P1-1, isolated from the gut microflora of Pacific white shrimp, Penaeus vannamei.</title>
        <authorList>
            <person name="Shao Z."/>
            <person name="Wang L."/>
            <person name="Li X."/>
        </authorList>
    </citation>
    <scope>NUCLEOTIDE SEQUENCE [LARGE SCALE GENOMIC DNA]</scope>
    <source>
        <strain evidence="3 4">P1-1</strain>
    </source>
</reference>
<dbReference type="RefSeq" id="WP_157845870.1">
    <property type="nucleotide sequence ID" value="NZ_LANI01000002.1"/>
</dbReference>
<comment type="caution">
    <text evidence="3">The sequence shown here is derived from an EMBL/GenBank/DDBJ whole genome shotgun (WGS) entry which is preliminary data.</text>
</comment>
<name>A0A0M2RFA7_9PROT</name>
<keyword evidence="1" id="KW-0808">Transferase</keyword>
<accession>A0A0M2RFA7</accession>
<dbReference type="InterPro" id="IPR029063">
    <property type="entry name" value="SAM-dependent_MTases_sf"/>
</dbReference>
<sequence>MTEEQGIEYGDEGNLAKRVADLLRVDIATVNNDNNTSSKPLFSAKDFSVFDHLHSRGRAATQELSEYLSAHPGSELLDIGCGIGGPARFIAERFVCKVHGIDLTKDFCETAVLLNRLCGLDKRIQITHGDACDMPYDDNHFDTVWTQHTSMNIADKNAFYSEIKRVLKPGGTFLFHDIFSNDALQTDEERQIHLPVPWASRPEHNHLVPGEVIRDILKDLGFHREIWTDVTAETHLWFHNYNGANNGQNTLSKDLNPTLFIGRDFPERAKNLKKNLALNKISIIQGVFRKG</sequence>
<dbReference type="CDD" id="cd02440">
    <property type="entry name" value="AdoMet_MTases"/>
    <property type="match status" value="1"/>
</dbReference>
<protein>
    <recommendedName>
        <fullName evidence="2">Methyltransferase type 11 domain-containing protein</fullName>
    </recommendedName>
</protein>
<dbReference type="PANTHER" id="PTHR44068:SF11">
    <property type="entry name" value="GERANYL DIPHOSPHATE 2-C-METHYLTRANSFERASE"/>
    <property type="match status" value="1"/>
</dbReference>
<proteinExistence type="predicted"/>
<dbReference type="Pfam" id="PF08241">
    <property type="entry name" value="Methyltransf_11"/>
    <property type="match status" value="1"/>
</dbReference>
<evidence type="ECO:0000259" key="2">
    <source>
        <dbReference type="Pfam" id="PF08241"/>
    </source>
</evidence>
<evidence type="ECO:0000313" key="3">
    <source>
        <dbReference type="EMBL" id="KKJ78248.1"/>
    </source>
</evidence>
<dbReference type="OrthoDB" id="7856199at2"/>